<accession>A0A7S3WR62</accession>
<dbReference type="GO" id="GO:0030527">
    <property type="term" value="F:structural constituent of chromatin"/>
    <property type="evidence" value="ECO:0007669"/>
    <property type="project" value="InterPro"/>
</dbReference>
<dbReference type="CDD" id="cd13834">
    <property type="entry name" value="HU_like"/>
    <property type="match status" value="1"/>
</dbReference>
<name>A0A7S3WR62_9SPIT</name>
<dbReference type="InterPro" id="IPR010992">
    <property type="entry name" value="IHF-like_DNA-bd_dom_sf"/>
</dbReference>
<evidence type="ECO:0008006" key="3">
    <source>
        <dbReference type="Google" id="ProtNLM"/>
    </source>
</evidence>
<gene>
    <name evidence="1" type="ORF">SACU0126_LOCUS21412</name>
    <name evidence="2" type="ORF">SACU0126_LOCUS21413</name>
</gene>
<dbReference type="Gene3D" id="4.10.520.10">
    <property type="entry name" value="IHF-like DNA-binding proteins"/>
    <property type="match status" value="1"/>
</dbReference>
<evidence type="ECO:0000313" key="1">
    <source>
        <dbReference type="EMBL" id="CAE0572473.1"/>
    </source>
</evidence>
<evidence type="ECO:0000313" key="2">
    <source>
        <dbReference type="EMBL" id="CAE0572475.1"/>
    </source>
</evidence>
<organism evidence="2">
    <name type="scientific">Strombidinopsis acuminata</name>
    <dbReference type="NCBI Taxonomy" id="141414"/>
    <lineage>
        <taxon>Eukaryota</taxon>
        <taxon>Sar</taxon>
        <taxon>Alveolata</taxon>
        <taxon>Ciliophora</taxon>
        <taxon>Intramacronucleata</taxon>
        <taxon>Spirotrichea</taxon>
        <taxon>Choreotrichia</taxon>
        <taxon>Choreotrichida</taxon>
        <taxon>Strombidinopsidae</taxon>
        <taxon>Strombidinopsis</taxon>
    </lineage>
</organism>
<dbReference type="GO" id="GO:0003677">
    <property type="term" value="F:DNA binding"/>
    <property type="evidence" value="ECO:0007669"/>
    <property type="project" value="InterPro"/>
</dbReference>
<dbReference type="Pfam" id="PF00216">
    <property type="entry name" value="Bac_DNA_binding"/>
    <property type="match status" value="1"/>
</dbReference>
<reference evidence="2" key="1">
    <citation type="submission" date="2021-01" db="EMBL/GenBank/DDBJ databases">
        <authorList>
            <person name="Corre E."/>
            <person name="Pelletier E."/>
            <person name="Niang G."/>
            <person name="Scheremetjew M."/>
            <person name="Finn R."/>
            <person name="Kale V."/>
            <person name="Holt S."/>
            <person name="Cochrane G."/>
            <person name="Meng A."/>
            <person name="Brown T."/>
            <person name="Cohen L."/>
        </authorList>
    </citation>
    <scope>NUCLEOTIDE SEQUENCE</scope>
    <source>
        <strain evidence="2">SPMC142</strain>
    </source>
</reference>
<dbReference type="AlphaFoldDB" id="A0A7S3WR62"/>
<protein>
    <recommendedName>
        <fullName evidence="3">DNA-binding protein</fullName>
    </recommendedName>
</protein>
<dbReference type="EMBL" id="HBIQ01067244">
    <property type="protein sequence ID" value="CAE0572473.1"/>
    <property type="molecule type" value="Transcribed_RNA"/>
</dbReference>
<dbReference type="InterPro" id="IPR000119">
    <property type="entry name" value="Hist_DNA-bd"/>
</dbReference>
<sequence>MAPSPMKTKAMKVGAKAMTKSGLADALAAETEMKKSDCMEVINSLAGVATEQVKSAGEFVLPGLCMIKTRAKPATKAGKREMFGKTVLVKARPAKTVVKAFPVSALKKSV</sequence>
<dbReference type="EMBL" id="HBIQ01067245">
    <property type="protein sequence ID" value="CAE0572475.1"/>
    <property type="molecule type" value="Transcribed_RNA"/>
</dbReference>
<proteinExistence type="predicted"/>
<dbReference type="SUPFAM" id="SSF47729">
    <property type="entry name" value="IHF-like DNA-binding proteins"/>
    <property type="match status" value="1"/>
</dbReference>